<reference evidence="6 7" key="1">
    <citation type="submission" date="2016-05" db="EMBL/GenBank/DDBJ databases">
        <authorList>
            <person name="Lavstsen T."/>
            <person name="Jespersen J.S."/>
        </authorList>
    </citation>
    <scope>NUCLEOTIDE SEQUENCE [LARGE SCALE GENOMIC DNA]</scope>
    <source>
        <strain evidence="6 7">YLB-01</strain>
    </source>
</reference>
<dbReference type="EMBL" id="LXMD01000029">
    <property type="protein sequence ID" value="OCG72678.1"/>
    <property type="molecule type" value="Genomic_DNA"/>
</dbReference>
<name>A0A1B9N7W8_9MICO</name>
<dbReference type="PANTHER" id="PTHR30086">
    <property type="entry name" value="ARGININE EXPORTER PROTEIN ARGO"/>
    <property type="match status" value="1"/>
</dbReference>
<evidence type="ECO:0000313" key="6">
    <source>
        <dbReference type="EMBL" id="OCG72678.1"/>
    </source>
</evidence>
<evidence type="ECO:0000256" key="3">
    <source>
        <dbReference type="ARBA" id="ARBA00022692"/>
    </source>
</evidence>
<dbReference type="AlphaFoldDB" id="A0A1B9N7W8"/>
<dbReference type="InterPro" id="IPR001123">
    <property type="entry name" value="LeuE-type"/>
</dbReference>
<evidence type="ECO:0000256" key="4">
    <source>
        <dbReference type="ARBA" id="ARBA00022989"/>
    </source>
</evidence>
<keyword evidence="4" id="KW-1133">Transmembrane helix</keyword>
<dbReference type="GO" id="GO:0005886">
    <property type="term" value="C:plasma membrane"/>
    <property type="evidence" value="ECO:0007669"/>
    <property type="project" value="UniProtKB-SubCell"/>
</dbReference>
<dbReference type="RefSeq" id="WP_067027740.1">
    <property type="nucleotide sequence ID" value="NZ_CP038256.1"/>
</dbReference>
<dbReference type="PANTHER" id="PTHR30086:SF20">
    <property type="entry name" value="ARGININE EXPORTER PROTEIN ARGO-RELATED"/>
    <property type="match status" value="1"/>
</dbReference>
<protein>
    <submittedName>
        <fullName evidence="6">Amino acid transporter</fullName>
    </submittedName>
</protein>
<dbReference type="Pfam" id="PF01810">
    <property type="entry name" value="LysE"/>
    <property type="match status" value="1"/>
</dbReference>
<evidence type="ECO:0000256" key="2">
    <source>
        <dbReference type="ARBA" id="ARBA00022475"/>
    </source>
</evidence>
<keyword evidence="2" id="KW-1003">Cell membrane</keyword>
<keyword evidence="3" id="KW-0812">Transmembrane</keyword>
<gene>
    <name evidence="6" type="ORF">A7J15_10590</name>
</gene>
<dbReference type="Proteomes" id="UP000093355">
    <property type="component" value="Unassembled WGS sequence"/>
</dbReference>
<organism evidence="6 7">
    <name type="scientific">Microbacterium sediminis</name>
    <dbReference type="NCBI Taxonomy" id="904291"/>
    <lineage>
        <taxon>Bacteria</taxon>
        <taxon>Bacillati</taxon>
        <taxon>Actinomycetota</taxon>
        <taxon>Actinomycetes</taxon>
        <taxon>Micrococcales</taxon>
        <taxon>Microbacteriaceae</taxon>
        <taxon>Microbacterium</taxon>
    </lineage>
</organism>
<accession>A0A1B9N7W8</accession>
<evidence type="ECO:0000256" key="1">
    <source>
        <dbReference type="ARBA" id="ARBA00004651"/>
    </source>
</evidence>
<comment type="caution">
    <text evidence="6">The sequence shown here is derived from an EMBL/GenBank/DDBJ whole genome shotgun (WGS) entry which is preliminary data.</text>
</comment>
<dbReference type="OrthoDB" id="5638726at2"/>
<keyword evidence="5" id="KW-0472">Membrane</keyword>
<sequence>MLTPFLAGLGIGLSLIVAIGAQNAFLLRQAAKREHIVAVTLFCILSDLILIGGATGAVGWVAAHAPWVLELARWGGVVFLATYGLLAARRAWRPSGEVLEAAPDAPAAPASGGGTAVLTRPRTGTLAAALLTCAAMTWLNPHLWLDVAMLGSIANTFGEGRWAFTLGAIAGSTIWFSSLAFAATLLGRYLRTPRAWRILDSIIAVVMLGLAVRLAIG</sequence>
<evidence type="ECO:0000256" key="5">
    <source>
        <dbReference type="ARBA" id="ARBA00023136"/>
    </source>
</evidence>
<keyword evidence="7" id="KW-1185">Reference proteome</keyword>
<evidence type="ECO:0000313" key="7">
    <source>
        <dbReference type="Proteomes" id="UP000093355"/>
    </source>
</evidence>
<comment type="subcellular location">
    <subcellularLocation>
        <location evidence="1">Cell membrane</location>
        <topology evidence="1">Multi-pass membrane protein</topology>
    </subcellularLocation>
</comment>
<proteinExistence type="predicted"/>
<dbReference type="GO" id="GO:0015171">
    <property type="term" value="F:amino acid transmembrane transporter activity"/>
    <property type="evidence" value="ECO:0007669"/>
    <property type="project" value="TreeGrafter"/>
</dbReference>